<dbReference type="AlphaFoldDB" id="A0AAV3XEV0"/>
<keyword evidence="2" id="KW-0378">Hydrolase</keyword>
<gene>
    <name evidence="2" type="primary">lon_1</name>
    <name evidence="2" type="ORF">MiSe_47760</name>
</gene>
<evidence type="ECO:0000259" key="1">
    <source>
        <dbReference type="Pfam" id="PF05362"/>
    </source>
</evidence>
<dbReference type="Proteomes" id="UP001050975">
    <property type="component" value="Unassembled WGS sequence"/>
</dbReference>
<dbReference type="GO" id="GO:0006508">
    <property type="term" value="P:proteolysis"/>
    <property type="evidence" value="ECO:0007669"/>
    <property type="project" value="UniProtKB-KW"/>
</dbReference>
<proteinExistence type="predicted"/>
<dbReference type="EMBL" id="BLAY01000080">
    <property type="protein sequence ID" value="GET40003.1"/>
    <property type="molecule type" value="Genomic_DNA"/>
</dbReference>
<evidence type="ECO:0000313" key="2">
    <source>
        <dbReference type="EMBL" id="GET40003.1"/>
    </source>
</evidence>
<comment type="caution">
    <text evidence="2">The sequence shown here is derived from an EMBL/GenBank/DDBJ whole genome shotgun (WGS) entry which is preliminary data.</text>
</comment>
<evidence type="ECO:0000313" key="3">
    <source>
        <dbReference type="Proteomes" id="UP001050975"/>
    </source>
</evidence>
<name>A0AAV3XEV0_9CYAN</name>
<protein>
    <submittedName>
        <fullName evidence="2">Lon protease</fullName>
    </submittedName>
</protein>
<dbReference type="RefSeq" id="WP_226585739.1">
    <property type="nucleotide sequence ID" value="NZ_BLAY01000080.1"/>
</dbReference>
<keyword evidence="3" id="KW-1185">Reference proteome</keyword>
<keyword evidence="2" id="KW-0645">Protease</keyword>
<dbReference type="Gene3D" id="3.30.230.10">
    <property type="match status" value="1"/>
</dbReference>
<dbReference type="GO" id="GO:0004176">
    <property type="term" value="F:ATP-dependent peptidase activity"/>
    <property type="evidence" value="ECO:0007669"/>
    <property type="project" value="InterPro"/>
</dbReference>
<reference evidence="2" key="1">
    <citation type="submission" date="2019-10" db="EMBL/GenBank/DDBJ databases">
        <title>Draft genome sequece of Microseira wollei NIES-4236.</title>
        <authorList>
            <person name="Yamaguchi H."/>
            <person name="Suzuki S."/>
            <person name="Kawachi M."/>
        </authorList>
    </citation>
    <scope>NUCLEOTIDE SEQUENCE</scope>
    <source>
        <strain evidence="2">NIES-4236</strain>
    </source>
</reference>
<organism evidence="2 3">
    <name type="scientific">Microseira wollei NIES-4236</name>
    <dbReference type="NCBI Taxonomy" id="2530354"/>
    <lineage>
        <taxon>Bacteria</taxon>
        <taxon>Bacillati</taxon>
        <taxon>Cyanobacteriota</taxon>
        <taxon>Cyanophyceae</taxon>
        <taxon>Oscillatoriophycideae</taxon>
        <taxon>Aerosakkonematales</taxon>
        <taxon>Aerosakkonemataceae</taxon>
        <taxon>Microseira</taxon>
    </lineage>
</organism>
<accession>A0AAV3XEV0</accession>
<sequence>MTGEITLRQKGLPIGGIGEKVLAACRGAIAQATYSQWRLICSWVSSSARFIRGLGSLSGVAKMRKYVVESSLLWDSYEYYSQA</sequence>
<dbReference type="Pfam" id="PF05362">
    <property type="entry name" value="Lon_C"/>
    <property type="match status" value="1"/>
</dbReference>
<dbReference type="InterPro" id="IPR008269">
    <property type="entry name" value="Lon_proteolytic"/>
</dbReference>
<dbReference type="InterPro" id="IPR014721">
    <property type="entry name" value="Ribsml_uS5_D2-typ_fold_subgr"/>
</dbReference>
<feature type="domain" description="Lon proteolytic" evidence="1">
    <location>
        <begin position="1"/>
        <end position="31"/>
    </location>
</feature>
<dbReference type="GO" id="GO:0004252">
    <property type="term" value="F:serine-type endopeptidase activity"/>
    <property type="evidence" value="ECO:0007669"/>
    <property type="project" value="InterPro"/>
</dbReference>